<name>A0A2W0HHC5_9BACI</name>
<evidence type="ECO:0000313" key="2">
    <source>
        <dbReference type="EMBL" id="PYZ96825.1"/>
    </source>
</evidence>
<feature type="transmembrane region" description="Helical" evidence="1">
    <location>
        <begin position="397"/>
        <end position="416"/>
    </location>
</feature>
<accession>A0A2W0HHC5</accession>
<dbReference type="Proteomes" id="UP000248066">
    <property type="component" value="Unassembled WGS sequence"/>
</dbReference>
<comment type="caution">
    <text evidence="2">The sequence shown here is derived from an EMBL/GenBank/DDBJ whole genome shotgun (WGS) entry which is preliminary data.</text>
</comment>
<keyword evidence="3" id="KW-1185">Reference proteome</keyword>
<feature type="transmembrane region" description="Helical" evidence="1">
    <location>
        <begin position="374"/>
        <end position="391"/>
    </location>
</feature>
<reference evidence="2 3" key="1">
    <citation type="submission" date="2017-10" db="EMBL/GenBank/DDBJ databases">
        <title>Bacillus sp. nov., a halophilic bacterium isolated from a Yangshapao Lake.</title>
        <authorList>
            <person name="Wang H."/>
        </authorList>
    </citation>
    <scope>NUCLEOTIDE SEQUENCE [LARGE SCALE GENOMIC DNA]</scope>
    <source>
        <strain evidence="2 3">YSP-3</strain>
    </source>
</reference>
<sequence>MKKTEYAWLHRQKPKHLLKKADVSEIPFQKKEISRFITLDGQRMALAGSIVADHKGEQFFSVFSVIDENGDTITDERKQRLIHRYTAYLSLGSYLHNLLQVLADQEQNKAADPETLKIFLTESGLPIRTAEFLSEGINPWLIRKLEYLTGRYDRLADETDLSANDFKDLMEEVDQFWHNYKERFSYLNQLAAAGLKPEKIRNPESKEQILRLLDENRTKNRALSSFTMWFQENSTVDGSLESVINRHFKAAHNSMVDPSAARLTGLEKTLLLMIKILKPIIYVIVIPISVLIFIGTGFNFTVLIFPLAFLLVYKPIFDQLNKHLKLKIYYRWLESNRNLDQVESAQIQTDEEVNQVKEMTSVTFRVTALNRSHLCYYFSAVIFIVGVFGLFRDGTTGLALIFIGVGLFFGLIGMIVPKTSLAKTEITFQDHFFMEGKNEMFPAEFTAVNWIEDKNVLRLDRHNKTKFRYVIDENDKDKLPYVAKWAEAKKIDYKIVN</sequence>
<protein>
    <submittedName>
        <fullName evidence="2">Uncharacterized protein</fullName>
    </submittedName>
</protein>
<feature type="transmembrane region" description="Helical" evidence="1">
    <location>
        <begin position="280"/>
        <end position="313"/>
    </location>
</feature>
<keyword evidence="1" id="KW-0472">Membrane</keyword>
<proteinExistence type="predicted"/>
<gene>
    <name evidence="2" type="ORF">CR205_14190</name>
</gene>
<keyword evidence="1" id="KW-1133">Transmembrane helix</keyword>
<evidence type="ECO:0000256" key="1">
    <source>
        <dbReference type="SAM" id="Phobius"/>
    </source>
</evidence>
<dbReference type="RefSeq" id="WP_110520764.1">
    <property type="nucleotide sequence ID" value="NZ_PDOF01000002.1"/>
</dbReference>
<evidence type="ECO:0000313" key="3">
    <source>
        <dbReference type="Proteomes" id="UP000248066"/>
    </source>
</evidence>
<dbReference type="AlphaFoldDB" id="A0A2W0HHC5"/>
<dbReference type="EMBL" id="PDOF01000002">
    <property type="protein sequence ID" value="PYZ96825.1"/>
    <property type="molecule type" value="Genomic_DNA"/>
</dbReference>
<organism evidence="2 3">
    <name type="scientific">Alteribacter lacisalsi</name>
    <dbReference type="NCBI Taxonomy" id="2045244"/>
    <lineage>
        <taxon>Bacteria</taxon>
        <taxon>Bacillati</taxon>
        <taxon>Bacillota</taxon>
        <taxon>Bacilli</taxon>
        <taxon>Bacillales</taxon>
        <taxon>Bacillaceae</taxon>
        <taxon>Alteribacter</taxon>
    </lineage>
</organism>
<keyword evidence="1" id="KW-0812">Transmembrane</keyword>